<dbReference type="HOGENOM" id="CLU_015961_6_2_7"/>
<keyword evidence="9" id="KW-0460">Magnesium</keyword>
<dbReference type="PANTHER" id="PTHR47545">
    <property type="entry name" value="MULTIFUNCTIONAL CCA PROTEIN"/>
    <property type="match status" value="1"/>
</dbReference>
<evidence type="ECO:0000259" key="13">
    <source>
        <dbReference type="Pfam" id="PF12627"/>
    </source>
</evidence>
<dbReference type="GO" id="GO:0000049">
    <property type="term" value="F:tRNA binding"/>
    <property type="evidence" value="ECO:0007669"/>
    <property type="project" value="UniProtKB-KW"/>
</dbReference>
<evidence type="ECO:0000313" key="14">
    <source>
        <dbReference type="EMBL" id="ABQ27281.1"/>
    </source>
</evidence>
<dbReference type="EMBL" id="CP000698">
    <property type="protein sequence ID" value="ABQ27281.1"/>
    <property type="molecule type" value="Genomic_DNA"/>
</dbReference>
<keyword evidence="3" id="KW-0820">tRNA-binding</keyword>
<keyword evidence="8" id="KW-0547">Nucleotide-binding</keyword>
<evidence type="ECO:0000256" key="2">
    <source>
        <dbReference type="ARBA" id="ARBA00007265"/>
    </source>
</evidence>
<dbReference type="GO" id="GO:0016779">
    <property type="term" value="F:nucleotidyltransferase activity"/>
    <property type="evidence" value="ECO:0007669"/>
    <property type="project" value="UniProtKB-KW"/>
</dbReference>
<organism evidence="14 15">
    <name type="scientific">Geotalea uraniireducens (strain Rf4)</name>
    <name type="common">Geobacter uraniireducens</name>
    <dbReference type="NCBI Taxonomy" id="351605"/>
    <lineage>
        <taxon>Bacteria</taxon>
        <taxon>Pseudomonadati</taxon>
        <taxon>Thermodesulfobacteriota</taxon>
        <taxon>Desulfuromonadia</taxon>
        <taxon>Geobacterales</taxon>
        <taxon>Geobacteraceae</taxon>
        <taxon>Geotalea</taxon>
    </lineage>
</organism>
<dbReference type="Proteomes" id="UP000006695">
    <property type="component" value="Chromosome"/>
</dbReference>
<dbReference type="KEGG" id="gur:Gura_3120"/>
<gene>
    <name evidence="14" type="ordered locus">Gura_3120</name>
</gene>
<dbReference type="CDD" id="cd05398">
    <property type="entry name" value="NT_ClassII-CCAase"/>
    <property type="match status" value="1"/>
</dbReference>
<dbReference type="InterPro" id="IPR002646">
    <property type="entry name" value="PolA_pol_head_dom"/>
</dbReference>
<dbReference type="InterPro" id="IPR032828">
    <property type="entry name" value="PolyA_RNA-bd"/>
</dbReference>
<keyword evidence="15" id="KW-1185">Reference proteome</keyword>
<evidence type="ECO:0000256" key="9">
    <source>
        <dbReference type="ARBA" id="ARBA00022842"/>
    </source>
</evidence>
<evidence type="ECO:0000256" key="3">
    <source>
        <dbReference type="ARBA" id="ARBA00022555"/>
    </source>
</evidence>
<evidence type="ECO:0000256" key="5">
    <source>
        <dbReference type="ARBA" id="ARBA00022694"/>
    </source>
</evidence>
<name>A5G663_GEOUR</name>
<dbReference type="Gene3D" id="3.30.460.10">
    <property type="entry name" value="Beta Polymerase, domain 2"/>
    <property type="match status" value="1"/>
</dbReference>
<sequence length="450" mass="47977">MITDLEKIAADENVRIIGGLAGEFAVKAYLVGGGVRDLLLGRRLKDLDFALTGACAELPRRFAKSIGGSFFWLDEERLQGRVVRKGGDGVLTFDFAPQRGETIEEDLSQRDFTINALALPLAGGKYALIDPTGGFSDLQKGIIRACSPASFSDDPLRLLRAVRFAATLGFAIDEASRQTITMESALLERVAGERVRDELFQILAAPGIETSLNALLDSGLLGQIVPLVMFGAGSLPTAEERRSSVEHRIAVAGRVERIIAEPADYFPAGNEQLLQHLRREVEAGISILSLVKLAALIDSKAAPGALEVVAGKLRLGNRSRRILRSSASDGASLSAMTPEKLSDRAMYRFFRDSEPAGPGLIIIALAGGAAAIELCARLITYYFSGYVAEGADLLLSGSEVMRLLGCGPGPAVGEAMERLREAESTGMASTKAEAEAFLTKNLLTKEAPIG</sequence>
<dbReference type="Pfam" id="PF12627">
    <property type="entry name" value="PolyA_pol_RNAbd"/>
    <property type="match status" value="1"/>
</dbReference>
<evidence type="ECO:0000256" key="11">
    <source>
        <dbReference type="RuleBase" id="RU003953"/>
    </source>
</evidence>
<proteinExistence type="inferred from homology"/>
<protein>
    <submittedName>
        <fullName evidence="14">Polynucleotide adenylyltransferase region</fullName>
    </submittedName>
</protein>
<evidence type="ECO:0000256" key="7">
    <source>
        <dbReference type="ARBA" id="ARBA00022723"/>
    </source>
</evidence>
<dbReference type="SUPFAM" id="SSF81301">
    <property type="entry name" value="Nucleotidyltransferase"/>
    <property type="match status" value="1"/>
</dbReference>
<feature type="domain" description="tRNA nucleotidyltransferase/poly(A) polymerase RNA and SrmB- binding" evidence="13">
    <location>
        <begin position="169"/>
        <end position="228"/>
    </location>
</feature>
<dbReference type="OrthoDB" id="9805698at2"/>
<evidence type="ECO:0000256" key="8">
    <source>
        <dbReference type="ARBA" id="ARBA00022741"/>
    </source>
</evidence>
<feature type="domain" description="Poly A polymerase head" evidence="12">
    <location>
        <begin position="28"/>
        <end position="144"/>
    </location>
</feature>
<accession>A5G663</accession>
<comment type="cofactor">
    <cofactor evidence="1">
        <name>Mg(2+)</name>
        <dbReference type="ChEBI" id="CHEBI:18420"/>
    </cofactor>
</comment>
<dbReference type="PANTHER" id="PTHR47545:SF2">
    <property type="entry name" value="CC-ADDING TRNA NUCLEOTIDYLTRANSFERASE"/>
    <property type="match status" value="1"/>
</dbReference>
<evidence type="ECO:0000256" key="6">
    <source>
        <dbReference type="ARBA" id="ARBA00022695"/>
    </source>
</evidence>
<keyword evidence="4 11" id="KW-0808">Transferase</keyword>
<evidence type="ECO:0000256" key="4">
    <source>
        <dbReference type="ARBA" id="ARBA00022679"/>
    </source>
</evidence>
<comment type="similarity">
    <text evidence="2 11">Belongs to the tRNA nucleotidyltransferase/poly(A) polymerase family.</text>
</comment>
<dbReference type="Gene3D" id="1.10.3090.10">
    <property type="entry name" value="cca-adding enzyme, domain 2"/>
    <property type="match status" value="1"/>
</dbReference>
<dbReference type="GO" id="GO:0008033">
    <property type="term" value="P:tRNA processing"/>
    <property type="evidence" value="ECO:0007669"/>
    <property type="project" value="UniProtKB-KW"/>
</dbReference>
<dbReference type="InterPro" id="IPR050124">
    <property type="entry name" value="tRNA_CCA-adding_enzyme"/>
</dbReference>
<dbReference type="SUPFAM" id="SSF81891">
    <property type="entry name" value="Poly A polymerase C-terminal region-like"/>
    <property type="match status" value="1"/>
</dbReference>
<keyword evidence="7" id="KW-0479">Metal-binding</keyword>
<evidence type="ECO:0000259" key="12">
    <source>
        <dbReference type="Pfam" id="PF01743"/>
    </source>
</evidence>
<dbReference type="Pfam" id="PF01743">
    <property type="entry name" value="PolyA_pol"/>
    <property type="match status" value="1"/>
</dbReference>
<dbReference type="AlphaFoldDB" id="A5G663"/>
<dbReference type="STRING" id="351605.Gura_3120"/>
<dbReference type="InterPro" id="IPR043519">
    <property type="entry name" value="NT_sf"/>
</dbReference>
<reference evidence="14 15" key="1">
    <citation type="submission" date="2007-05" db="EMBL/GenBank/DDBJ databases">
        <title>Complete sequence of Geobacter uraniireducens Rf4.</title>
        <authorList>
            <consortium name="US DOE Joint Genome Institute"/>
            <person name="Copeland A."/>
            <person name="Lucas S."/>
            <person name="Lapidus A."/>
            <person name="Barry K."/>
            <person name="Detter J.C."/>
            <person name="Glavina del Rio T."/>
            <person name="Hammon N."/>
            <person name="Israni S."/>
            <person name="Dalin E."/>
            <person name="Tice H."/>
            <person name="Pitluck S."/>
            <person name="Chertkov O."/>
            <person name="Brettin T."/>
            <person name="Bruce D."/>
            <person name="Han C."/>
            <person name="Schmutz J."/>
            <person name="Larimer F."/>
            <person name="Land M."/>
            <person name="Hauser L."/>
            <person name="Kyrpides N."/>
            <person name="Mikhailova N."/>
            <person name="Shelobolina E."/>
            <person name="Aklujkar M."/>
            <person name="Lovley D."/>
            <person name="Richardson P."/>
        </authorList>
    </citation>
    <scope>NUCLEOTIDE SEQUENCE [LARGE SCALE GENOMIC DNA]</scope>
    <source>
        <strain evidence="14 15">Rf4</strain>
    </source>
</reference>
<dbReference type="GO" id="GO:0046872">
    <property type="term" value="F:metal ion binding"/>
    <property type="evidence" value="ECO:0007669"/>
    <property type="project" value="UniProtKB-KW"/>
</dbReference>
<keyword evidence="10 11" id="KW-0694">RNA-binding</keyword>
<keyword evidence="5" id="KW-0819">tRNA processing</keyword>
<dbReference type="RefSeq" id="WP_011939947.1">
    <property type="nucleotide sequence ID" value="NC_009483.1"/>
</dbReference>
<evidence type="ECO:0000313" key="15">
    <source>
        <dbReference type="Proteomes" id="UP000006695"/>
    </source>
</evidence>
<keyword evidence="6 14" id="KW-0548">Nucleotidyltransferase</keyword>
<evidence type="ECO:0000256" key="10">
    <source>
        <dbReference type="ARBA" id="ARBA00022884"/>
    </source>
</evidence>
<evidence type="ECO:0000256" key="1">
    <source>
        <dbReference type="ARBA" id="ARBA00001946"/>
    </source>
</evidence>
<dbReference type="GO" id="GO:0000166">
    <property type="term" value="F:nucleotide binding"/>
    <property type="evidence" value="ECO:0007669"/>
    <property type="project" value="UniProtKB-KW"/>
</dbReference>